<reference evidence="1 2" key="1">
    <citation type="submission" date="2020-04" db="EMBL/GenBank/DDBJ databases">
        <authorList>
            <person name="Basu S."/>
            <person name="Maruthanayagam V."/>
            <person name="Chakraborty S."/>
            <person name="Pramanik A."/>
            <person name="Mukherjee J."/>
            <person name="Brink B."/>
        </authorList>
    </citation>
    <scope>NUCLEOTIDE SEQUENCE [LARGE SCALE GENOMIC DNA]</scope>
    <source>
        <strain evidence="1 2">AP17</strain>
    </source>
</reference>
<accession>A0A6H1U3Q0</accession>
<keyword evidence="2" id="KW-1185">Reference proteome</keyword>
<dbReference type="EMBL" id="CP051167">
    <property type="protein sequence ID" value="QIZ73007.1"/>
    <property type="molecule type" value="Genomic_DNA"/>
</dbReference>
<evidence type="ECO:0000313" key="2">
    <source>
        <dbReference type="Proteomes" id="UP000500857"/>
    </source>
</evidence>
<sequence length="135" mass="15257">MTTLSISSPKCMGFYSQGLQDKLYPFVENGQRLTLDDAIRLIHLSSEGAWWAMQKGMDQAIGQIMSDLEADSMDCVPFDGFDSDADEFRALKLELTEWLALARWSSELAELRLNDYTRAKVSEMAAQSPPIWEVL</sequence>
<organism evidence="1 2">
    <name type="scientific">Oxynema aestuarii AP17</name>
    <dbReference type="NCBI Taxonomy" id="2064643"/>
    <lineage>
        <taxon>Bacteria</taxon>
        <taxon>Bacillati</taxon>
        <taxon>Cyanobacteriota</taxon>
        <taxon>Cyanophyceae</taxon>
        <taxon>Oscillatoriophycideae</taxon>
        <taxon>Oscillatoriales</taxon>
        <taxon>Oscillatoriaceae</taxon>
        <taxon>Oxynema</taxon>
        <taxon>Oxynema aestuarii</taxon>
    </lineage>
</organism>
<name>A0A6H1U3Q0_9CYAN</name>
<evidence type="ECO:0000313" key="1">
    <source>
        <dbReference type="EMBL" id="QIZ73007.1"/>
    </source>
</evidence>
<proteinExistence type="predicted"/>
<dbReference type="AlphaFoldDB" id="A0A6H1U3Q0"/>
<gene>
    <name evidence="1" type="ORF">HCG48_22365</name>
</gene>
<protein>
    <submittedName>
        <fullName evidence="1">Uncharacterized protein</fullName>
    </submittedName>
</protein>
<dbReference type="Proteomes" id="UP000500857">
    <property type="component" value="Chromosome"/>
</dbReference>
<dbReference type="KEGG" id="oxy:HCG48_22365"/>